<keyword evidence="1" id="KW-0812">Transmembrane</keyword>
<proteinExistence type="predicted"/>
<feature type="transmembrane region" description="Helical" evidence="1">
    <location>
        <begin position="106"/>
        <end position="127"/>
    </location>
</feature>
<sequence length="155" mass="16764">MTDPHGGQPSTLSEIQSALDETCQYLLSHHEPSDYHRCYTLQIRGHSVHLCARCLGLYPGIAVGVGCFLTNLFSPIHFFLVALLPLPALIDWSVTHLLAPEGSNTVRTITGGLLGIGYGIGLGYVLVERAPTVVVIGLFYAVAAGVVLWRYYGEP</sequence>
<dbReference type="InterPro" id="IPR019206">
    <property type="entry name" value="DUF2085_TM"/>
</dbReference>
<protein>
    <submittedName>
        <fullName evidence="2">DUF2085 domain-containing protein</fullName>
    </submittedName>
</protein>
<gene>
    <name evidence="2" type="ORF">ACFQJ7_09450</name>
</gene>
<comment type="caution">
    <text evidence="2">The sequence shown here is derived from an EMBL/GenBank/DDBJ whole genome shotgun (WGS) entry which is preliminary data.</text>
</comment>
<reference evidence="2 3" key="1">
    <citation type="journal article" date="2014" name="Int. J. Syst. Evol. Microbiol.">
        <title>Complete genome sequence of Corynebacterium casei LMG S-19264T (=DSM 44701T), isolated from a smear-ripened cheese.</title>
        <authorList>
            <consortium name="US DOE Joint Genome Institute (JGI-PGF)"/>
            <person name="Walter F."/>
            <person name="Albersmeier A."/>
            <person name="Kalinowski J."/>
            <person name="Ruckert C."/>
        </authorList>
    </citation>
    <scope>NUCLEOTIDE SEQUENCE [LARGE SCALE GENOMIC DNA]</scope>
    <source>
        <strain evidence="2 3">CGMCC 4.7215</strain>
    </source>
</reference>
<evidence type="ECO:0000313" key="3">
    <source>
        <dbReference type="Proteomes" id="UP001596414"/>
    </source>
</evidence>
<dbReference type="RefSeq" id="WP_267635809.1">
    <property type="nucleotide sequence ID" value="NZ_JAODIY010000001.1"/>
</dbReference>
<dbReference type="EMBL" id="JBHSZQ010000020">
    <property type="protein sequence ID" value="MFC7126256.1"/>
    <property type="molecule type" value="Genomic_DNA"/>
</dbReference>
<name>A0ABD5X545_9EURY</name>
<feature type="transmembrane region" description="Helical" evidence="1">
    <location>
        <begin position="133"/>
        <end position="152"/>
    </location>
</feature>
<dbReference type="AlphaFoldDB" id="A0ABD5X545"/>
<keyword evidence="1" id="KW-1133">Transmembrane helix</keyword>
<keyword evidence="1" id="KW-0472">Membrane</keyword>
<accession>A0ABD5X545</accession>
<evidence type="ECO:0000313" key="2">
    <source>
        <dbReference type="EMBL" id="MFC7126256.1"/>
    </source>
</evidence>
<organism evidence="2 3">
    <name type="scientific">Halovenus rubra</name>
    <dbReference type="NCBI Taxonomy" id="869890"/>
    <lineage>
        <taxon>Archaea</taxon>
        <taxon>Methanobacteriati</taxon>
        <taxon>Methanobacteriota</taxon>
        <taxon>Stenosarchaea group</taxon>
        <taxon>Halobacteria</taxon>
        <taxon>Halobacteriales</taxon>
        <taxon>Haloarculaceae</taxon>
        <taxon>Halovenus</taxon>
    </lineage>
</organism>
<dbReference type="Proteomes" id="UP001596414">
    <property type="component" value="Unassembled WGS sequence"/>
</dbReference>
<dbReference type="Pfam" id="PF09858">
    <property type="entry name" value="DUF2085"/>
    <property type="match status" value="1"/>
</dbReference>
<feature type="transmembrane region" description="Helical" evidence="1">
    <location>
        <begin position="78"/>
        <end position="99"/>
    </location>
</feature>
<evidence type="ECO:0000256" key="1">
    <source>
        <dbReference type="SAM" id="Phobius"/>
    </source>
</evidence>